<evidence type="ECO:0000256" key="4">
    <source>
        <dbReference type="ARBA" id="ARBA00023180"/>
    </source>
</evidence>
<keyword evidence="3" id="KW-0575">Peroxidase</keyword>
<dbReference type="InterPro" id="IPR037120">
    <property type="entry name" value="Haem_peroxidase_sf_animal"/>
</dbReference>
<dbReference type="Gene3D" id="1.10.640.10">
    <property type="entry name" value="Haem peroxidase domain superfamily, animal type"/>
    <property type="match status" value="1"/>
</dbReference>
<dbReference type="GO" id="GO:0004601">
    <property type="term" value="F:peroxidase activity"/>
    <property type="evidence" value="ECO:0007669"/>
    <property type="project" value="UniProtKB-KW"/>
</dbReference>
<dbReference type="PRINTS" id="PR00457">
    <property type="entry name" value="ANPEROXIDASE"/>
</dbReference>
<dbReference type="InterPro" id="IPR019791">
    <property type="entry name" value="Haem_peroxidase_animal"/>
</dbReference>
<reference evidence="6" key="1">
    <citation type="submission" date="2022-11" db="UniProtKB">
        <authorList>
            <consortium name="WormBaseParasite"/>
        </authorList>
    </citation>
    <scope>IDENTIFICATION</scope>
</reference>
<keyword evidence="5" id="KW-1185">Reference proteome</keyword>
<evidence type="ECO:0000256" key="1">
    <source>
        <dbReference type="ARBA" id="ARBA00004613"/>
    </source>
</evidence>
<proteinExistence type="predicted"/>
<dbReference type="PANTHER" id="PTHR11475:SF4">
    <property type="entry name" value="CHORION PEROXIDASE"/>
    <property type="match status" value="1"/>
</dbReference>
<sequence length="415" mass="46588">MQRILQPAYADGISSGRAGQEGNALPSARLISRKLLNGSSTTAQNACSLMLAQWSQFVYEDVAMVGSNRLFQDGKTLPIPCCAEDHPECMPILSELDDQTYKGRGQCIPYARSFVAPRENCTLGVREQGNLVSSFIDGSHIYGSNKQMADKLRLHSDGFLNTNPQSSRLDLLPPLLDSKSCNSPSKLRPCFLSGSPITNLLPTNAAFHTIWVRHHNQLAKQLKVFNPYWDDERIYQETRRIVVAQLQHITYNEWLPIVVGKNQLRANGLQLRQNSFDSDYNIKTNPSVLNEYASAVGLFFYTLLPESIGIADKDPSTQSSQMRHLGNIFNDPSQLYHRDWLDATLRFLLREPTRKLAAGFNEDLREKFLRGSDLNGLDLAAMLIQQGRDHGINGYAAWREACGLSRPSSLTNWKI</sequence>
<dbReference type="PANTHER" id="PTHR11475">
    <property type="entry name" value="OXIDASE/PEROXIDASE"/>
    <property type="match status" value="1"/>
</dbReference>
<evidence type="ECO:0000313" key="5">
    <source>
        <dbReference type="Proteomes" id="UP000887574"/>
    </source>
</evidence>
<dbReference type="SUPFAM" id="SSF48113">
    <property type="entry name" value="Heme-dependent peroxidases"/>
    <property type="match status" value="1"/>
</dbReference>
<organism evidence="5 6">
    <name type="scientific">Ditylenchus dipsaci</name>
    <dbReference type="NCBI Taxonomy" id="166011"/>
    <lineage>
        <taxon>Eukaryota</taxon>
        <taxon>Metazoa</taxon>
        <taxon>Ecdysozoa</taxon>
        <taxon>Nematoda</taxon>
        <taxon>Chromadorea</taxon>
        <taxon>Rhabditida</taxon>
        <taxon>Tylenchina</taxon>
        <taxon>Tylenchomorpha</taxon>
        <taxon>Sphaerularioidea</taxon>
        <taxon>Anguinidae</taxon>
        <taxon>Anguininae</taxon>
        <taxon>Ditylenchus</taxon>
    </lineage>
</organism>
<keyword evidence="2" id="KW-0964">Secreted</keyword>
<dbReference type="InterPro" id="IPR010255">
    <property type="entry name" value="Haem_peroxidase_sf"/>
</dbReference>
<keyword evidence="3" id="KW-0560">Oxidoreductase</keyword>
<dbReference type="PROSITE" id="PS50292">
    <property type="entry name" value="PEROXIDASE_3"/>
    <property type="match status" value="1"/>
</dbReference>
<dbReference type="GO" id="GO:0006979">
    <property type="term" value="P:response to oxidative stress"/>
    <property type="evidence" value="ECO:0007669"/>
    <property type="project" value="InterPro"/>
</dbReference>
<dbReference type="AlphaFoldDB" id="A0A915DCB3"/>
<accession>A0A915DCB3</accession>
<name>A0A915DCB3_9BILA</name>
<dbReference type="Proteomes" id="UP000887574">
    <property type="component" value="Unplaced"/>
</dbReference>
<dbReference type="GO" id="GO:0005576">
    <property type="term" value="C:extracellular region"/>
    <property type="evidence" value="ECO:0007669"/>
    <property type="project" value="UniProtKB-SubCell"/>
</dbReference>
<dbReference type="Pfam" id="PF03098">
    <property type="entry name" value="An_peroxidase"/>
    <property type="match status" value="1"/>
</dbReference>
<dbReference type="WBParaSite" id="jg18403">
    <property type="protein sequence ID" value="jg18403"/>
    <property type="gene ID" value="jg18403"/>
</dbReference>
<comment type="subcellular location">
    <subcellularLocation>
        <location evidence="1">Secreted</location>
    </subcellularLocation>
</comment>
<protein>
    <submittedName>
        <fullName evidence="6">Peroxidase</fullName>
    </submittedName>
</protein>
<evidence type="ECO:0000256" key="3">
    <source>
        <dbReference type="ARBA" id="ARBA00022559"/>
    </source>
</evidence>
<evidence type="ECO:0000313" key="6">
    <source>
        <dbReference type="WBParaSite" id="jg18403"/>
    </source>
</evidence>
<keyword evidence="4" id="KW-0325">Glycoprotein</keyword>
<dbReference type="GO" id="GO:0020037">
    <property type="term" value="F:heme binding"/>
    <property type="evidence" value="ECO:0007669"/>
    <property type="project" value="InterPro"/>
</dbReference>
<evidence type="ECO:0000256" key="2">
    <source>
        <dbReference type="ARBA" id="ARBA00022525"/>
    </source>
</evidence>